<dbReference type="PANTHER" id="PTHR37299:SF1">
    <property type="entry name" value="STAGE 0 SPORULATION PROTEIN A HOMOLOG"/>
    <property type="match status" value="1"/>
</dbReference>
<keyword evidence="5" id="KW-1185">Reference proteome</keyword>
<dbReference type="InterPro" id="IPR001789">
    <property type="entry name" value="Sig_transdc_resp-reg_receiver"/>
</dbReference>
<name>A0A4R8DEW0_9BACT</name>
<proteinExistence type="predicted"/>
<evidence type="ECO:0000313" key="5">
    <source>
        <dbReference type="Proteomes" id="UP000294498"/>
    </source>
</evidence>
<dbReference type="SMART" id="SM00850">
    <property type="entry name" value="LytTR"/>
    <property type="match status" value="1"/>
</dbReference>
<dbReference type="InterPro" id="IPR007492">
    <property type="entry name" value="LytTR_DNA-bd_dom"/>
</dbReference>
<comment type="caution">
    <text evidence="4">The sequence shown here is derived from an EMBL/GenBank/DDBJ whole genome shotgun (WGS) entry which is preliminary data.</text>
</comment>
<reference evidence="4 5" key="1">
    <citation type="submission" date="2019-03" db="EMBL/GenBank/DDBJ databases">
        <title>Genomic Encyclopedia of Type Strains, Phase IV (KMG-IV): sequencing the most valuable type-strain genomes for metagenomic binning, comparative biology and taxonomic classification.</title>
        <authorList>
            <person name="Goeker M."/>
        </authorList>
    </citation>
    <scope>NUCLEOTIDE SEQUENCE [LARGE SCALE GENOMIC DNA]</scope>
    <source>
        <strain evidence="4 5">DSM 100059</strain>
    </source>
</reference>
<feature type="domain" description="Response regulatory" evidence="2">
    <location>
        <begin position="3"/>
        <end position="114"/>
    </location>
</feature>
<dbReference type="Pfam" id="PF04397">
    <property type="entry name" value="LytTR"/>
    <property type="match status" value="1"/>
</dbReference>
<dbReference type="PANTHER" id="PTHR37299">
    <property type="entry name" value="TRANSCRIPTIONAL REGULATOR-RELATED"/>
    <property type="match status" value="1"/>
</dbReference>
<dbReference type="Gene3D" id="3.40.50.2300">
    <property type="match status" value="1"/>
</dbReference>
<feature type="modified residue" description="4-aspartylphosphate" evidence="1">
    <location>
        <position position="54"/>
    </location>
</feature>
<evidence type="ECO:0000259" key="2">
    <source>
        <dbReference type="PROSITE" id="PS50110"/>
    </source>
</evidence>
<dbReference type="Pfam" id="PF00072">
    <property type="entry name" value="Response_reg"/>
    <property type="match status" value="1"/>
</dbReference>
<dbReference type="RefSeq" id="WP_133995841.1">
    <property type="nucleotide sequence ID" value="NZ_SODV01000002.1"/>
</dbReference>
<keyword evidence="1" id="KW-0597">Phosphoprotein</keyword>
<dbReference type="Gene3D" id="2.40.50.1020">
    <property type="entry name" value="LytTr DNA-binding domain"/>
    <property type="match status" value="1"/>
</dbReference>
<evidence type="ECO:0000313" key="4">
    <source>
        <dbReference type="EMBL" id="TDW95985.1"/>
    </source>
</evidence>
<dbReference type="Proteomes" id="UP000294498">
    <property type="component" value="Unassembled WGS sequence"/>
</dbReference>
<dbReference type="GO" id="GO:0003677">
    <property type="term" value="F:DNA binding"/>
    <property type="evidence" value="ECO:0007669"/>
    <property type="project" value="InterPro"/>
</dbReference>
<dbReference type="AlphaFoldDB" id="A0A4R8DEW0"/>
<gene>
    <name evidence="4" type="ORF">EDB95_3806</name>
</gene>
<accession>A0A4R8DEW0</accession>
<dbReference type="GO" id="GO:0000156">
    <property type="term" value="F:phosphorelay response regulator activity"/>
    <property type="evidence" value="ECO:0007669"/>
    <property type="project" value="InterPro"/>
</dbReference>
<dbReference type="EMBL" id="SODV01000002">
    <property type="protein sequence ID" value="TDW95985.1"/>
    <property type="molecule type" value="Genomic_DNA"/>
</dbReference>
<dbReference type="InterPro" id="IPR011006">
    <property type="entry name" value="CheY-like_superfamily"/>
</dbReference>
<organism evidence="4 5">
    <name type="scientific">Dinghuibacter silviterrae</name>
    <dbReference type="NCBI Taxonomy" id="1539049"/>
    <lineage>
        <taxon>Bacteria</taxon>
        <taxon>Pseudomonadati</taxon>
        <taxon>Bacteroidota</taxon>
        <taxon>Chitinophagia</taxon>
        <taxon>Chitinophagales</taxon>
        <taxon>Chitinophagaceae</taxon>
        <taxon>Dinghuibacter</taxon>
    </lineage>
</organism>
<sequence>MLRCIAVDDEQLALDLLEDNIRQVPFLELVKTCRNTVEATRALEEGNIDLVFMDIQMPGMTGLQWINAQVRKPMVILITAYEKYALQGFDLEVVDYLLKPVSLERFIKACNRARELRPSTDEGFFFVHVDYSLVKIVFKDIAWIEGLKDYIKIYLKGVSKPVITRMGMKTIEDMLPTGRFIRVHKSYIVSVESIHSIRKNSIFLGETEIPVSDHYRAALQALTRRPG</sequence>
<dbReference type="SUPFAM" id="SSF52172">
    <property type="entry name" value="CheY-like"/>
    <property type="match status" value="1"/>
</dbReference>
<dbReference type="PROSITE" id="PS50110">
    <property type="entry name" value="RESPONSE_REGULATORY"/>
    <property type="match status" value="1"/>
</dbReference>
<protein>
    <submittedName>
        <fullName evidence="4">LytTR family two component transcriptional regulator</fullName>
    </submittedName>
</protein>
<dbReference type="OrthoDB" id="9787344at2"/>
<feature type="domain" description="HTH LytTR-type" evidence="3">
    <location>
        <begin position="129"/>
        <end position="225"/>
    </location>
</feature>
<dbReference type="SMART" id="SM00448">
    <property type="entry name" value="REC"/>
    <property type="match status" value="1"/>
</dbReference>
<dbReference type="PROSITE" id="PS50930">
    <property type="entry name" value="HTH_LYTTR"/>
    <property type="match status" value="1"/>
</dbReference>
<dbReference type="InterPro" id="IPR046947">
    <property type="entry name" value="LytR-like"/>
</dbReference>
<evidence type="ECO:0000256" key="1">
    <source>
        <dbReference type="PROSITE-ProRule" id="PRU00169"/>
    </source>
</evidence>
<evidence type="ECO:0000259" key="3">
    <source>
        <dbReference type="PROSITE" id="PS50930"/>
    </source>
</evidence>